<dbReference type="SUPFAM" id="SSF48508">
    <property type="entry name" value="Nuclear receptor ligand-binding domain"/>
    <property type="match status" value="1"/>
</dbReference>
<name>A0AAN5C783_9BILA</name>
<evidence type="ECO:0000313" key="6">
    <source>
        <dbReference type="Proteomes" id="UP001328107"/>
    </source>
</evidence>
<protein>
    <recommendedName>
        <fullName evidence="4">NR LBD domain-containing protein</fullName>
    </recommendedName>
</protein>
<dbReference type="PANTHER" id="PTHR46011:SF6">
    <property type="entry name" value="HIGH ZINC ACTIVATED NUCLEAR RECEPTOR PROTEIN"/>
    <property type="match status" value="1"/>
</dbReference>
<dbReference type="AlphaFoldDB" id="A0AAN5C783"/>
<dbReference type="InterPro" id="IPR000536">
    <property type="entry name" value="Nucl_hrmn_rcpt_lig-bd"/>
</dbReference>
<feature type="domain" description="NR LBD" evidence="4">
    <location>
        <begin position="54"/>
        <end position="141"/>
    </location>
</feature>
<dbReference type="EMBL" id="BTRK01000003">
    <property type="protein sequence ID" value="GMR40053.1"/>
    <property type="molecule type" value="Genomic_DNA"/>
</dbReference>
<dbReference type="InterPro" id="IPR035500">
    <property type="entry name" value="NHR-like_dom_sf"/>
</dbReference>
<dbReference type="Proteomes" id="UP001328107">
    <property type="component" value="Unassembled WGS sequence"/>
</dbReference>
<organism evidence="5 6">
    <name type="scientific">Pristionchus mayeri</name>
    <dbReference type="NCBI Taxonomy" id="1317129"/>
    <lineage>
        <taxon>Eukaryota</taxon>
        <taxon>Metazoa</taxon>
        <taxon>Ecdysozoa</taxon>
        <taxon>Nematoda</taxon>
        <taxon>Chromadorea</taxon>
        <taxon>Rhabditida</taxon>
        <taxon>Rhabditina</taxon>
        <taxon>Diplogasteromorpha</taxon>
        <taxon>Diplogasteroidea</taxon>
        <taxon>Neodiplogasteridae</taxon>
        <taxon>Pristionchus</taxon>
    </lineage>
</organism>
<reference evidence="6" key="1">
    <citation type="submission" date="2022-10" db="EMBL/GenBank/DDBJ databases">
        <title>Genome assembly of Pristionchus species.</title>
        <authorList>
            <person name="Yoshida K."/>
            <person name="Sommer R.J."/>
        </authorList>
    </citation>
    <scope>NUCLEOTIDE SEQUENCE [LARGE SCALE GENOMIC DNA]</scope>
    <source>
        <strain evidence="6">RS5460</strain>
    </source>
</reference>
<evidence type="ECO:0000256" key="3">
    <source>
        <dbReference type="ARBA" id="ARBA00023170"/>
    </source>
</evidence>
<keyword evidence="6" id="KW-1185">Reference proteome</keyword>
<evidence type="ECO:0000256" key="2">
    <source>
        <dbReference type="ARBA" id="ARBA00023163"/>
    </source>
</evidence>
<dbReference type="PANTHER" id="PTHR46011">
    <property type="entry name" value="NUCLEAR HORMONE RECEPTOR FAMILY MEMBER NHR-86-RELATED"/>
    <property type="match status" value="1"/>
</dbReference>
<keyword evidence="1" id="KW-0805">Transcription regulation</keyword>
<evidence type="ECO:0000259" key="4">
    <source>
        <dbReference type="Pfam" id="PF00104"/>
    </source>
</evidence>
<comment type="caution">
    <text evidence="5">The sequence shown here is derived from an EMBL/GenBank/DDBJ whole genome shotgun (WGS) entry which is preliminary data.</text>
</comment>
<dbReference type="Pfam" id="PF00104">
    <property type="entry name" value="Hormone_recep"/>
    <property type="match status" value="1"/>
</dbReference>
<keyword evidence="2" id="KW-0804">Transcription</keyword>
<keyword evidence="3" id="KW-0675">Receptor</keyword>
<evidence type="ECO:0000256" key="1">
    <source>
        <dbReference type="ARBA" id="ARBA00023015"/>
    </source>
</evidence>
<sequence>MMCSAVTCFDMERAYLREEPDDTENGASLIRFTKAHADDQGEIFLPIFNKCLLEDREYYALMALVATEIGELFRKINYKICSDSSCDISEHAQSILDEYRKEVLDDLQSYYRNELRLKDFSTRLGNLMTLSHTVQECKLHFKVFFRFFATMFDVYLTDNAMKNFFL</sequence>
<proteinExistence type="predicted"/>
<accession>A0AAN5C783</accession>
<dbReference type="GO" id="GO:0005634">
    <property type="term" value="C:nucleus"/>
    <property type="evidence" value="ECO:0007669"/>
    <property type="project" value="TreeGrafter"/>
</dbReference>
<dbReference type="GO" id="GO:0003700">
    <property type="term" value="F:DNA-binding transcription factor activity"/>
    <property type="evidence" value="ECO:0007669"/>
    <property type="project" value="TreeGrafter"/>
</dbReference>
<evidence type="ECO:0000313" key="5">
    <source>
        <dbReference type="EMBL" id="GMR40053.1"/>
    </source>
</evidence>
<gene>
    <name evidence="5" type="ORF">PMAYCL1PPCAC_10248</name>
</gene>